<dbReference type="Proteomes" id="UP001597417">
    <property type="component" value="Unassembled WGS sequence"/>
</dbReference>
<evidence type="ECO:0000256" key="1">
    <source>
        <dbReference type="SAM" id="MobiDB-lite"/>
    </source>
</evidence>
<sequence length="453" mass="46032">MADYGKLSVEDLRAMMVEEADRHAPMLDSAAAMWKSGRGWLSSQAHTLKAMQRDLADAWGDVAGTLFGETITKIISITVSWTDEGMTSPGSGAPAATGTTTDDLHAGITSLAQGIRNVRHAADSEVERLPANASDKDRADARDAVASKMNSLIPYYDNVALHMRMAIGRPLKEVPLVALPSSRTDGPPPTAAPKSSGGGDPRSADPRDAPGTGDPASAQDPKGKNGSEESPLETAKNAVDVASKVVDLAKKTVSGASSIPDPASLAGSAFHPSDLLSGRDPSPNSTPDPGLPGLASAGGGSGGGSVGGPMGAVSGLDSFSSGSVPTSASGTGSSVIPAAAGASTTARSTGVGGIPPMYPPQTGAGRGSSGGVRSGEAEQVNAVKSRKPDDKAGVVLPGRDGQGREGRSRRGKTARQVLPRAPKPRPVSVSEPVLDEELWRVNATEPGYRSDRN</sequence>
<feature type="compositionally biased region" description="Polar residues" evidence="1">
    <location>
        <begin position="317"/>
        <end position="334"/>
    </location>
</feature>
<keyword evidence="3" id="KW-1185">Reference proteome</keyword>
<reference evidence="3" key="1">
    <citation type="journal article" date="2019" name="Int. J. Syst. Evol. Microbiol.">
        <title>The Global Catalogue of Microorganisms (GCM) 10K type strain sequencing project: providing services to taxonomists for standard genome sequencing and annotation.</title>
        <authorList>
            <consortium name="The Broad Institute Genomics Platform"/>
            <consortium name="The Broad Institute Genome Sequencing Center for Infectious Disease"/>
            <person name="Wu L."/>
            <person name="Ma J."/>
        </authorList>
    </citation>
    <scope>NUCLEOTIDE SEQUENCE [LARGE SCALE GENOMIC DNA]</scope>
    <source>
        <strain evidence="3">CGMCC 4.7645</strain>
    </source>
</reference>
<protein>
    <recommendedName>
        <fullName evidence="4">PPE family protein</fullName>
    </recommendedName>
</protein>
<feature type="compositionally biased region" description="Gly residues" evidence="1">
    <location>
        <begin position="296"/>
        <end position="310"/>
    </location>
</feature>
<gene>
    <name evidence="2" type="ORF">ACFSXZ_00040</name>
</gene>
<dbReference type="EMBL" id="JBHUKR010000001">
    <property type="protein sequence ID" value="MFD2414719.1"/>
    <property type="molecule type" value="Genomic_DNA"/>
</dbReference>
<feature type="region of interest" description="Disordered" evidence="1">
    <location>
        <begin position="254"/>
        <end position="430"/>
    </location>
</feature>
<feature type="compositionally biased region" description="Low complexity" evidence="1">
    <location>
        <begin position="338"/>
        <end position="349"/>
    </location>
</feature>
<organism evidence="2 3">
    <name type="scientific">Amycolatopsis pigmentata</name>
    <dbReference type="NCBI Taxonomy" id="450801"/>
    <lineage>
        <taxon>Bacteria</taxon>
        <taxon>Bacillati</taxon>
        <taxon>Actinomycetota</taxon>
        <taxon>Actinomycetes</taxon>
        <taxon>Pseudonocardiales</taxon>
        <taxon>Pseudonocardiaceae</taxon>
        <taxon>Amycolatopsis</taxon>
    </lineage>
</organism>
<evidence type="ECO:0000313" key="2">
    <source>
        <dbReference type="EMBL" id="MFD2414719.1"/>
    </source>
</evidence>
<evidence type="ECO:0000313" key="3">
    <source>
        <dbReference type="Proteomes" id="UP001597417"/>
    </source>
</evidence>
<feature type="compositionally biased region" description="Gly residues" evidence="1">
    <location>
        <begin position="364"/>
        <end position="373"/>
    </location>
</feature>
<name>A0ABW5FJU2_9PSEU</name>
<accession>A0ABW5FJU2</accession>
<proteinExistence type="predicted"/>
<feature type="region of interest" description="Disordered" evidence="1">
    <location>
        <begin position="179"/>
        <end position="239"/>
    </location>
</feature>
<dbReference type="RefSeq" id="WP_378259861.1">
    <property type="nucleotide sequence ID" value="NZ_JBHUKR010000001.1"/>
</dbReference>
<comment type="caution">
    <text evidence="2">The sequence shown here is derived from an EMBL/GenBank/DDBJ whole genome shotgun (WGS) entry which is preliminary data.</text>
</comment>
<evidence type="ECO:0008006" key="4">
    <source>
        <dbReference type="Google" id="ProtNLM"/>
    </source>
</evidence>